<dbReference type="OrthoDB" id="5190258at2759"/>
<dbReference type="SUPFAM" id="SSF103247">
    <property type="entry name" value="TT1751-like"/>
    <property type="match status" value="1"/>
</dbReference>
<proteinExistence type="predicted"/>
<dbReference type="AlphaFoldDB" id="A0A8H5BZ46"/>
<dbReference type="EMBL" id="JAACJK010000113">
    <property type="protein sequence ID" value="KAF5331696.1"/>
    <property type="molecule type" value="Genomic_DNA"/>
</dbReference>
<dbReference type="InterPro" id="IPR005180">
    <property type="entry name" value="DUF302"/>
</dbReference>
<comment type="caution">
    <text evidence="2">The sequence shown here is derived from an EMBL/GenBank/DDBJ whole genome shotgun (WGS) entry which is preliminary data.</text>
</comment>
<protein>
    <recommendedName>
        <fullName evidence="1">DUF302 domain-containing protein</fullName>
    </recommendedName>
</protein>
<organism evidence="2 3">
    <name type="scientific">Ephemerocybe angulata</name>
    <dbReference type="NCBI Taxonomy" id="980116"/>
    <lineage>
        <taxon>Eukaryota</taxon>
        <taxon>Fungi</taxon>
        <taxon>Dikarya</taxon>
        <taxon>Basidiomycota</taxon>
        <taxon>Agaricomycotina</taxon>
        <taxon>Agaricomycetes</taxon>
        <taxon>Agaricomycetidae</taxon>
        <taxon>Agaricales</taxon>
        <taxon>Agaricineae</taxon>
        <taxon>Psathyrellaceae</taxon>
        <taxon>Ephemerocybe</taxon>
    </lineage>
</organism>
<dbReference type="Proteomes" id="UP000541558">
    <property type="component" value="Unassembled WGS sequence"/>
</dbReference>
<dbReference type="Gene3D" id="3.30.310.70">
    <property type="entry name" value="TT1751-like domain"/>
    <property type="match status" value="1"/>
</dbReference>
<reference evidence="2 3" key="1">
    <citation type="journal article" date="2020" name="ISME J.">
        <title>Uncovering the hidden diversity of litter-decomposition mechanisms in mushroom-forming fungi.</title>
        <authorList>
            <person name="Floudas D."/>
            <person name="Bentzer J."/>
            <person name="Ahren D."/>
            <person name="Johansson T."/>
            <person name="Persson P."/>
            <person name="Tunlid A."/>
        </authorList>
    </citation>
    <scope>NUCLEOTIDE SEQUENCE [LARGE SCALE GENOMIC DNA]</scope>
    <source>
        <strain evidence="2 3">CBS 175.51</strain>
    </source>
</reference>
<evidence type="ECO:0000313" key="3">
    <source>
        <dbReference type="Proteomes" id="UP000541558"/>
    </source>
</evidence>
<sequence length="197" mass="21932">MPTKSISLCTEARIVSYASKTPFSDIRASFEFHINKSKVEPKVLLSLKKASSAEDIARIVKGVTKSGDFLFFAELPYYPWLQTLTTNSEVQRFVSYIFGNPLIARHILEHEPAAGLFIPLRILIQEHHSTQGSPEKNEERTTVTTLSYHLPSSLLPVVTLDANAALKDALLDLDSKIEKLVLSVLKDDAKVPAQSRL</sequence>
<evidence type="ECO:0000313" key="2">
    <source>
        <dbReference type="EMBL" id="KAF5331696.1"/>
    </source>
</evidence>
<evidence type="ECO:0000259" key="1">
    <source>
        <dbReference type="Pfam" id="PF03625"/>
    </source>
</evidence>
<dbReference type="Pfam" id="PF03625">
    <property type="entry name" value="DUF302"/>
    <property type="match status" value="1"/>
</dbReference>
<gene>
    <name evidence="2" type="ORF">D9611_007728</name>
</gene>
<dbReference type="CDD" id="cd14797">
    <property type="entry name" value="DUF302"/>
    <property type="match status" value="1"/>
</dbReference>
<accession>A0A8H5BZ46</accession>
<keyword evidence="3" id="KW-1185">Reference proteome</keyword>
<feature type="domain" description="DUF302" evidence="1">
    <location>
        <begin position="89"/>
        <end position="127"/>
    </location>
</feature>
<name>A0A8H5BZ46_9AGAR</name>
<dbReference type="InterPro" id="IPR035923">
    <property type="entry name" value="TT1751-like_sf"/>
</dbReference>